<dbReference type="Pfam" id="PF01370">
    <property type="entry name" value="Epimerase"/>
    <property type="match status" value="1"/>
</dbReference>
<evidence type="ECO:0000313" key="2">
    <source>
        <dbReference type="EMBL" id="MBB5963923.1"/>
    </source>
</evidence>
<name>A0A841D4N5_PLAVE</name>
<sequence>MKVLVLGATGYIGSAVTGRLAERGHQVVALVRPKNDETRTVPGAAEVRHGDVTDPASLAAGDVDVIVHAAAPTGDEAVELAAVDALLAGGAKVVYTSGIWVLGAGTADEDGPLNPVPLVRFRAGVERRVLGAGGVVVRPGIVYGEGKGIPALLVAKAAGHGRGRYVSAGGQEPTWPTVHIDDLADLYVAAVEKGEPGTVYHGVGEEAVPLPEIAGAAARAAGLGDAGASGVEPWPVEEAAGDFGAAFAEALALGQTVSAARTRKALDWTPSRPGLVADLAGGSY</sequence>
<dbReference type="GO" id="GO:0005737">
    <property type="term" value="C:cytoplasm"/>
    <property type="evidence" value="ECO:0007669"/>
    <property type="project" value="TreeGrafter"/>
</dbReference>
<protein>
    <submittedName>
        <fullName evidence="2">Nucleoside-diphosphate-sugar epimerase</fullName>
    </submittedName>
</protein>
<dbReference type="Proteomes" id="UP000562352">
    <property type="component" value="Unassembled WGS sequence"/>
</dbReference>
<dbReference type="RefSeq" id="WP_184942371.1">
    <property type="nucleotide sequence ID" value="NZ_BAAAWZ010000001.1"/>
</dbReference>
<gene>
    <name evidence="2" type="ORF">FHS22_003205</name>
</gene>
<dbReference type="Gene3D" id="3.40.50.720">
    <property type="entry name" value="NAD(P)-binding Rossmann-like Domain"/>
    <property type="match status" value="1"/>
</dbReference>
<keyword evidence="3" id="KW-1185">Reference proteome</keyword>
<organism evidence="2 3">
    <name type="scientific">Planomonospora venezuelensis</name>
    <dbReference type="NCBI Taxonomy" id="1999"/>
    <lineage>
        <taxon>Bacteria</taxon>
        <taxon>Bacillati</taxon>
        <taxon>Actinomycetota</taxon>
        <taxon>Actinomycetes</taxon>
        <taxon>Streptosporangiales</taxon>
        <taxon>Streptosporangiaceae</taxon>
        <taxon>Planomonospora</taxon>
    </lineage>
</organism>
<evidence type="ECO:0000313" key="3">
    <source>
        <dbReference type="Proteomes" id="UP000562352"/>
    </source>
</evidence>
<dbReference type="AlphaFoldDB" id="A0A841D4N5"/>
<comment type="caution">
    <text evidence="2">The sequence shown here is derived from an EMBL/GenBank/DDBJ whole genome shotgun (WGS) entry which is preliminary data.</text>
</comment>
<dbReference type="PANTHER" id="PTHR48079:SF6">
    <property type="entry name" value="NAD(P)-BINDING DOMAIN-CONTAINING PROTEIN-RELATED"/>
    <property type="match status" value="1"/>
</dbReference>
<reference evidence="2 3" key="1">
    <citation type="submission" date="2020-08" db="EMBL/GenBank/DDBJ databases">
        <title>Genomic Encyclopedia of Type Strains, Phase III (KMG-III): the genomes of soil and plant-associated and newly described type strains.</title>
        <authorList>
            <person name="Whitman W."/>
        </authorList>
    </citation>
    <scope>NUCLEOTIDE SEQUENCE [LARGE SCALE GENOMIC DNA]</scope>
    <source>
        <strain evidence="2 3">CECT 3303</strain>
    </source>
</reference>
<dbReference type="EMBL" id="JACHJJ010000009">
    <property type="protein sequence ID" value="MBB5963923.1"/>
    <property type="molecule type" value="Genomic_DNA"/>
</dbReference>
<accession>A0A841D4N5</accession>
<feature type="domain" description="NAD-dependent epimerase/dehydratase" evidence="1">
    <location>
        <begin position="3"/>
        <end position="77"/>
    </location>
</feature>
<dbReference type="SUPFAM" id="SSF51735">
    <property type="entry name" value="NAD(P)-binding Rossmann-fold domains"/>
    <property type="match status" value="1"/>
</dbReference>
<dbReference type="GO" id="GO:0004029">
    <property type="term" value="F:aldehyde dehydrogenase (NAD+) activity"/>
    <property type="evidence" value="ECO:0007669"/>
    <property type="project" value="TreeGrafter"/>
</dbReference>
<dbReference type="PANTHER" id="PTHR48079">
    <property type="entry name" value="PROTEIN YEEZ"/>
    <property type="match status" value="1"/>
</dbReference>
<proteinExistence type="predicted"/>
<evidence type="ECO:0000259" key="1">
    <source>
        <dbReference type="Pfam" id="PF01370"/>
    </source>
</evidence>
<dbReference type="InterPro" id="IPR051783">
    <property type="entry name" value="NAD(P)-dependent_oxidoreduct"/>
</dbReference>
<dbReference type="InterPro" id="IPR036291">
    <property type="entry name" value="NAD(P)-bd_dom_sf"/>
</dbReference>
<dbReference type="InterPro" id="IPR001509">
    <property type="entry name" value="Epimerase_deHydtase"/>
</dbReference>